<dbReference type="SMART" id="SM00354">
    <property type="entry name" value="HTH_LACI"/>
    <property type="match status" value="1"/>
</dbReference>
<dbReference type="PANTHER" id="PTHR30146:SF109">
    <property type="entry name" value="HTH-TYPE TRANSCRIPTIONAL REGULATOR GALS"/>
    <property type="match status" value="1"/>
</dbReference>
<dbReference type="InterPro" id="IPR010982">
    <property type="entry name" value="Lambda_DNA-bd_dom_sf"/>
</dbReference>
<dbReference type="AlphaFoldDB" id="A0A2W5R2N6"/>
<protein>
    <submittedName>
        <fullName evidence="5">Transcriptional regulator</fullName>
    </submittedName>
</protein>
<name>A0A2W5R2N6_ANCNO</name>
<dbReference type="InterPro" id="IPR000843">
    <property type="entry name" value="HTH_LacI"/>
</dbReference>
<evidence type="ECO:0000313" key="5">
    <source>
        <dbReference type="EMBL" id="PZQ85121.1"/>
    </source>
</evidence>
<dbReference type="CDD" id="cd06278">
    <property type="entry name" value="PBP1_LacI-like"/>
    <property type="match status" value="1"/>
</dbReference>
<dbReference type="SUPFAM" id="SSF53822">
    <property type="entry name" value="Periplasmic binding protein-like I"/>
    <property type="match status" value="1"/>
</dbReference>
<organism evidence="5 6">
    <name type="scientific">Ancylobacter novellus</name>
    <name type="common">Thiobacillus novellus</name>
    <dbReference type="NCBI Taxonomy" id="921"/>
    <lineage>
        <taxon>Bacteria</taxon>
        <taxon>Pseudomonadati</taxon>
        <taxon>Pseudomonadota</taxon>
        <taxon>Alphaproteobacteria</taxon>
        <taxon>Hyphomicrobiales</taxon>
        <taxon>Xanthobacteraceae</taxon>
        <taxon>Ancylobacter</taxon>
    </lineage>
</organism>
<keyword evidence="1" id="KW-0805">Transcription regulation</keyword>
<keyword evidence="2" id="KW-0238">DNA-binding</keyword>
<dbReference type="CDD" id="cd01392">
    <property type="entry name" value="HTH_LacI"/>
    <property type="match status" value="1"/>
</dbReference>
<evidence type="ECO:0000256" key="2">
    <source>
        <dbReference type="ARBA" id="ARBA00023125"/>
    </source>
</evidence>
<dbReference type="Proteomes" id="UP000248887">
    <property type="component" value="Unassembled WGS sequence"/>
</dbReference>
<dbReference type="Gene3D" id="3.40.50.2300">
    <property type="match status" value="2"/>
</dbReference>
<dbReference type="Pfam" id="PF13377">
    <property type="entry name" value="Peripla_BP_3"/>
    <property type="match status" value="1"/>
</dbReference>
<proteinExistence type="predicted"/>
<dbReference type="SUPFAM" id="SSF47413">
    <property type="entry name" value="lambda repressor-like DNA-binding domains"/>
    <property type="match status" value="1"/>
</dbReference>
<dbReference type="PROSITE" id="PS50932">
    <property type="entry name" value="HTH_LACI_2"/>
    <property type="match status" value="1"/>
</dbReference>
<sequence length="350" mass="37200">MPATLQFSDEAAHLRRFASAQQVAQLAGVSRSAVSRAFTPGASIAPETRERVMQAAAELGYQVNDLARGLLTHRSRLVGLVATRPEVGFRAHLVAALTTALLRRGNLPFLINTGASELELQAAQAALFGYRAEATIILSGSPPSSFVELARRNGQPLISIGRSEPGCDHVRIDNEGAARAAARLFHAQGLRRLGLAGSASGTPSITERESAFTEEARALGAEVIAVRGADTDYAGGQQAATALFDRAERPQAVFCVNDPVAFGVMDGARHRFGLAIPRDLRVIGFDDIPEAAWDAYRLSTFRQDPGEIAAHALAHLDRRLLAPDATPSTTRLDAVYIERASTSCLSGAPS</sequence>
<dbReference type="EMBL" id="QFQD01000005">
    <property type="protein sequence ID" value="PZQ85121.1"/>
    <property type="molecule type" value="Genomic_DNA"/>
</dbReference>
<evidence type="ECO:0000313" key="6">
    <source>
        <dbReference type="Proteomes" id="UP000248887"/>
    </source>
</evidence>
<reference evidence="5 6" key="1">
    <citation type="submission" date="2017-08" db="EMBL/GenBank/DDBJ databases">
        <title>Infants hospitalized years apart are colonized by the same room-sourced microbial strains.</title>
        <authorList>
            <person name="Brooks B."/>
            <person name="Olm M.R."/>
            <person name="Firek B.A."/>
            <person name="Baker R."/>
            <person name="Thomas B.C."/>
            <person name="Morowitz M.J."/>
            <person name="Banfield J.F."/>
        </authorList>
    </citation>
    <scope>NUCLEOTIDE SEQUENCE [LARGE SCALE GENOMIC DNA]</scope>
    <source>
        <strain evidence="5">S2_005_001_R2_27</strain>
    </source>
</reference>
<evidence type="ECO:0000259" key="4">
    <source>
        <dbReference type="PROSITE" id="PS50932"/>
    </source>
</evidence>
<dbReference type="GO" id="GO:0000976">
    <property type="term" value="F:transcription cis-regulatory region binding"/>
    <property type="evidence" value="ECO:0007669"/>
    <property type="project" value="TreeGrafter"/>
</dbReference>
<dbReference type="PANTHER" id="PTHR30146">
    <property type="entry name" value="LACI-RELATED TRANSCRIPTIONAL REPRESSOR"/>
    <property type="match status" value="1"/>
</dbReference>
<dbReference type="Pfam" id="PF00356">
    <property type="entry name" value="LacI"/>
    <property type="match status" value="1"/>
</dbReference>
<feature type="domain" description="HTH lacI-type" evidence="4">
    <location>
        <begin position="18"/>
        <end position="72"/>
    </location>
</feature>
<keyword evidence="3" id="KW-0804">Transcription</keyword>
<dbReference type="Gene3D" id="1.10.260.40">
    <property type="entry name" value="lambda repressor-like DNA-binding domains"/>
    <property type="match status" value="1"/>
</dbReference>
<comment type="caution">
    <text evidence="5">The sequence shown here is derived from an EMBL/GenBank/DDBJ whole genome shotgun (WGS) entry which is preliminary data.</text>
</comment>
<dbReference type="GO" id="GO:0003700">
    <property type="term" value="F:DNA-binding transcription factor activity"/>
    <property type="evidence" value="ECO:0007669"/>
    <property type="project" value="TreeGrafter"/>
</dbReference>
<evidence type="ECO:0000256" key="3">
    <source>
        <dbReference type="ARBA" id="ARBA00023163"/>
    </source>
</evidence>
<dbReference type="InterPro" id="IPR028082">
    <property type="entry name" value="Peripla_BP_I"/>
</dbReference>
<dbReference type="InterPro" id="IPR046335">
    <property type="entry name" value="LacI/GalR-like_sensor"/>
</dbReference>
<evidence type="ECO:0000256" key="1">
    <source>
        <dbReference type="ARBA" id="ARBA00023015"/>
    </source>
</evidence>
<accession>A0A2W5R2N6</accession>
<gene>
    <name evidence="5" type="ORF">DI549_02760</name>
</gene>